<dbReference type="SMART" id="SM00421">
    <property type="entry name" value="HTH_LUXR"/>
    <property type="match status" value="1"/>
</dbReference>
<dbReference type="PRINTS" id="PR00038">
    <property type="entry name" value="HTHLUXR"/>
</dbReference>
<keyword evidence="3" id="KW-0804">Transcription</keyword>
<dbReference type="OrthoDB" id="134933at2"/>
<keyword evidence="2" id="KW-0238">DNA-binding</keyword>
<dbReference type="Proteomes" id="UP000316639">
    <property type="component" value="Unassembled WGS sequence"/>
</dbReference>
<dbReference type="GO" id="GO:0006355">
    <property type="term" value="P:regulation of DNA-templated transcription"/>
    <property type="evidence" value="ECO:0007669"/>
    <property type="project" value="InterPro"/>
</dbReference>
<dbReference type="InterPro" id="IPR000792">
    <property type="entry name" value="Tscrpt_reg_LuxR_C"/>
</dbReference>
<proteinExistence type="predicted"/>
<evidence type="ECO:0000313" key="5">
    <source>
        <dbReference type="EMBL" id="TWP44041.1"/>
    </source>
</evidence>
<dbReference type="PROSITE" id="PS00622">
    <property type="entry name" value="HTH_LUXR_1"/>
    <property type="match status" value="1"/>
</dbReference>
<dbReference type="InterPro" id="IPR041664">
    <property type="entry name" value="AAA_16"/>
</dbReference>
<comment type="caution">
    <text evidence="5">The sequence shown here is derived from an EMBL/GenBank/DDBJ whole genome shotgun (WGS) entry which is preliminary data.</text>
</comment>
<dbReference type="InterPro" id="IPR036388">
    <property type="entry name" value="WH-like_DNA-bd_sf"/>
</dbReference>
<accession>A0A563EFW1</accession>
<dbReference type="GO" id="GO:0003677">
    <property type="term" value="F:DNA binding"/>
    <property type="evidence" value="ECO:0007669"/>
    <property type="project" value="UniProtKB-KW"/>
</dbReference>
<keyword evidence="1" id="KW-0805">Transcription regulation</keyword>
<evidence type="ECO:0000256" key="1">
    <source>
        <dbReference type="ARBA" id="ARBA00023015"/>
    </source>
</evidence>
<dbReference type="PROSITE" id="PS50043">
    <property type="entry name" value="HTH_LUXR_2"/>
    <property type="match status" value="1"/>
</dbReference>
<protein>
    <submittedName>
        <fullName evidence="5">AAA family ATPase</fullName>
    </submittedName>
</protein>
<keyword evidence="6" id="KW-1185">Reference proteome</keyword>
<feature type="domain" description="HTH luxR-type" evidence="4">
    <location>
        <begin position="807"/>
        <end position="872"/>
    </location>
</feature>
<dbReference type="Pfam" id="PF13191">
    <property type="entry name" value="AAA_16"/>
    <property type="match status" value="1"/>
</dbReference>
<dbReference type="InterPro" id="IPR027417">
    <property type="entry name" value="P-loop_NTPase"/>
</dbReference>
<dbReference type="SUPFAM" id="SSF52540">
    <property type="entry name" value="P-loop containing nucleoside triphosphate hydrolases"/>
    <property type="match status" value="1"/>
</dbReference>
<gene>
    <name evidence="5" type="ORF">FKR81_41680</name>
</gene>
<reference evidence="5 6" key="1">
    <citation type="submission" date="2019-07" db="EMBL/GenBank/DDBJ databases">
        <title>Lentzea xizangensis sp. nov., isolated from Qinghai-Tibetan Plateau Soils.</title>
        <authorList>
            <person name="Huang J."/>
        </authorList>
    </citation>
    <scope>NUCLEOTIDE SEQUENCE [LARGE SCALE GENOMIC DNA]</scope>
    <source>
        <strain evidence="5 6">FXJ1.1311</strain>
    </source>
</reference>
<dbReference type="PANTHER" id="PTHR44688:SF16">
    <property type="entry name" value="DNA-BINDING TRANSCRIPTIONAL ACTIVATOR DEVR_DOSR"/>
    <property type="match status" value="1"/>
</dbReference>
<dbReference type="EMBL" id="VOBR01000055">
    <property type="protein sequence ID" value="TWP44041.1"/>
    <property type="molecule type" value="Genomic_DNA"/>
</dbReference>
<evidence type="ECO:0000256" key="2">
    <source>
        <dbReference type="ARBA" id="ARBA00023125"/>
    </source>
</evidence>
<dbReference type="Pfam" id="PF00196">
    <property type="entry name" value="GerE"/>
    <property type="match status" value="1"/>
</dbReference>
<evidence type="ECO:0000259" key="4">
    <source>
        <dbReference type="PROSITE" id="PS50043"/>
    </source>
</evidence>
<name>A0A563EFW1_9PSEU</name>
<evidence type="ECO:0000313" key="6">
    <source>
        <dbReference type="Proteomes" id="UP000316639"/>
    </source>
</evidence>
<dbReference type="SUPFAM" id="SSF46894">
    <property type="entry name" value="C-terminal effector domain of the bipartite response regulators"/>
    <property type="match status" value="1"/>
</dbReference>
<organism evidence="5 6">
    <name type="scientific">Lentzea tibetensis</name>
    <dbReference type="NCBI Taxonomy" id="2591470"/>
    <lineage>
        <taxon>Bacteria</taxon>
        <taxon>Bacillati</taxon>
        <taxon>Actinomycetota</taxon>
        <taxon>Actinomycetes</taxon>
        <taxon>Pseudonocardiales</taxon>
        <taxon>Pseudonocardiaceae</taxon>
        <taxon>Lentzea</taxon>
    </lineage>
</organism>
<dbReference type="CDD" id="cd06170">
    <property type="entry name" value="LuxR_C_like"/>
    <property type="match status" value="1"/>
</dbReference>
<dbReference type="AlphaFoldDB" id="A0A563EFW1"/>
<sequence>MNMSGRPNLVERDGQWAVLESLRVKCAAGNGQVALISGPVASGKTELLHEFARHAVDDGFVLLKANCSRAEQSLPFGVVRQLYRGLRVPAALRRFARVLEAAMEPDGEALVRELHALCAALLDVVGDRPVLLGVDDVRNADLLSAQWLEYVIRRCGSEKLMVVLTETSAPKLAHSPLHTELLRHPHCHRVDVAPLRGLSPELHAVSGGNPLLVKAFEEDGDCVGSNFRRALVSCLHRCAPDVLPVARALAVLGKRSAVARLARVDEEVVDVAVRTMSEAGLLADGAFRDPAARTAVLDDMSTQDRKELHLAAALLLHDEGAPATEVAPLLVLADHSEHPWMIPVFEDAAEEALREEQVETAARYLTIAQRVSADPRVRGSTSVKLVRVETRLNPAAAARRLPALVADMRLGHLADRDVAGMIGPLLWHGHTADAIEALDRVRHTATVEVDALDTWLYCVHPALADRDRPRHEPSTNPPLRAVTALASVLGNGPTGQAVTLAEQVLHTARISDSCTWAVDSAVAALHVLVYSDRLDLAQTWSTRLLADAMSRGTETAQALYAAVRGEAALRRGELTVAFEHAQLSLTVMPRGGWGIGVGFPLGTAIAAATRMGNHDEAARLLEQRVPDGVFRSRYGLHYTYARGLHYLAVNRHYAAMDDFLLCGEQMTDWGVDAPGLVPWRTATAEAWIGQGCNREEASRLIHEQLSLLGPDASRTRGAALRLLAAISPASGRPPVLAEAVAVLEECDDQYELARALADLSRAHQELREHRRAWTVARRAWRVANACDALPLCEELSPSGGADADFEASGPIASLTDAERRVAALASVGYTNREIAGKLFITPSTIEQHLTRVYRKLNVRYRKDLPPELQAYLPSTA</sequence>
<dbReference type="PANTHER" id="PTHR44688">
    <property type="entry name" value="DNA-BINDING TRANSCRIPTIONAL ACTIVATOR DEVR_DOSR"/>
    <property type="match status" value="1"/>
</dbReference>
<dbReference type="Gene3D" id="1.10.10.10">
    <property type="entry name" value="Winged helix-like DNA-binding domain superfamily/Winged helix DNA-binding domain"/>
    <property type="match status" value="1"/>
</dbReference>
<evidence type="ECO:0000256" key="3">
    <source>
        <dbReference type="ARBA" id="ARBA00023163"/>
    </source>
</evidence>
<dbReference type="InterPro" id="IPR016032">
    <property type="entry name" value="Sig_transdc_resp-reg_C-effctor"/>
</dbReference>